<dbReference type="AlphaFoldDB" id="A0A8B6GEF4"/>
<dbReference type="Proteomes" id="UP000596742">
    <property type="component" value="Unassembled WGS sequence"/>
</dbReference>
<evidence type="ECO:0000259" key="1">
    <source>
        <dbReference type="Pfam" id="PF20700"/>
    </source>
</evidence>
<gene>
    <name evidence="2" type="ORF">MGAL_10B067706</name>
</gene>
<dbReference type="EMBL" id="UYJE01008297">
    <property type="protein sequence ID" value="VDI62817.1"/>
    <property type="molecule type" value="Genomic_DNA"/>
</dbReference>
<dbReference type="Pfam" id="PF20700">
    <property type="entry name" value="Mutator"/>
    <property type="match status" value="1"/>
</dbReference>
<accession>A0A8B6GEF4</accession>
<proteinExistence type="predicted"/>
<organism evidence="2 3">
    <name type="scientific">Mytilus galloprovincialis</name>
    <name type="common">Mediterranean mussel</name>
    <dbReference type="NCBI Taxonomy" id="29158"/>
    <lineage>
        <taxon>Eukaryota</taxon>
        <taxon>Metazoa</taxon>
        <taxon>Spiralia</taxon>
        <taxon>Lophotrochozoa</taxon>
        <taxon>Mollusca</taxon>
        <taxon>Bivalvia</taxon>
        <taxon>Autobranchia</taxon>
        <taxon>Pteriomorphia</taxon>
        <taxon>Mytilida</taxon>
        <taxon>Mytiloidea</taxon>
        <taxon>Mytilidae</taxon>
        <taxon>Mytilinae</taxon>
        <taxon>Mytilus</taxon>
    </lineage>
</organism>
<dbReference type="InterPro" id="IPR049012">
    <property type="entry name" value="Mutator_transp_dom"/>
</dbReference>
<evidence type="ECO:0000313" key="3">
    <source>
        <dbReference type="Proteomes" id="UP000596742"/>
    </source>
</evidence>
<keyword evidence="3" id="KW-1185">Reference proteome</keyword>
<sequence length="151" mass="16979">MCGWNHRGPARLMESQAGLEEVREMIEQGTPIKTIEGDGDNTLMARIRSGFGVNMKKKLDKNHSVKNIVKQLYDLKKNPERFETDQPYIGSSQACEAAHRAASLRAPKHLHYGESESLDDRLKATAACINEGRRLLKNMACLQAVKLYHTT</sequence>
<name>A0A8B6GEF4_MYTGA</name>
<dbReference type="OrthoDB" id="6139275at2759"/>
<reference evidence="2" key="1">
    <citation type="submission" date="2018-11" db="EMBL/GenBank/DDBJ databases">
        <authorList>
            <person name="Alioto T."/>
            <person name="Alioto T."/>
        </authorList>
    </citation>
    <scope>NUCLEOTIDE SEQUENCE</scope>
</reference>
<comment type="caution">
    <text evidence="2">The sequence shown here is derived from an EMBL/GenBank/DDBJ whole genome shotgun (WGS) entry which is preliminary data.</text>
</comment>
<protein>
    <recommendedName>
        <fullName evidence="1">Mutator-like transposase domain-containing protein</fullName>
    </recommendedName>
</protein>
<evidence type="ECO:0000313" key="2">
    <source>
        <dbReference type="EMBL" id="VDI62817.1"/>
    </source>
</evidence>
<feature type="domain" description="Mutator-like transposase" evidence="1">
    <location>
        <begin position="2"/>
        <end position="84"/>
    </location>
</feature>